<gene>
    <name evidence="1" type="ORF">H8K27_05135</name>
</gene>
<accession>A0ABR6YKT2</accession>
<sequence>MDLFEPLKIQIMLPERLAPTSRIAENAVRKLLFRKSKVQTSIQWRWFDHIQSEYDVVINDDGSGESADLVALKINDDSLSLTLVHCKFSGADEAGARLKDLYEVCGQAQRSIRWKHLNLNYLYQHIKKREERWRERGYSRFLKGNISKLAEIKERARTTPIRFHVVIVQPGISIEKIDQEGLKLLGSTALYIKKTTMADLIVVGSE</sequence>
<dbReference type="RefSeq" id="WP_186862145.1">
    <property type="nucleotide sequence ID" value="NZ_JACOGC010000002.1"/>
</dbReference>
<keyword evidence="2" id="KW-1185">Reference proteome</keyword>
<evidence type="ECO:0008006" key="3">
    <source>
        <dbReference type="Google" id="ProtNLM"/>
    </source>
</evidence>
<organism evidence="1 2">
    <name type="scientific">Undibacterium griseum</name>
    <dbReference type="NCBI Taxonomy" id="2762295"/>
    <lineage>
        <taxon>Bacteria</taxon>
        <taxon>Pseudomonadati</taxon>
        <taxon>Pseudomonadota</taxon>
        <taxon>Betaproteobacteria</taxon>
        <taxon>Burkholderiales</taxon>
        <taxon>Oxalobacteraceae</taxon>
        <taxon>Undibacterium</taxon>
    </lineage>
</organism>
<evidence type="ECO:0000313" key="2">
    <source>
        <dbReference type="Proteomes" id="UP000613113"/>
    </source>
</evidence>
<reference evidence="1 2" key="1">
    <citation type="submission" date="2020-08" db="EMBL/GenBank/DDBJ databases">
        <title>Novel species isolated from subtropical streams in China.</title>
        <authorList>
            <person name="Lu H."/>
        </authorList>
    </citation>
    <scope>NUCLEOTIDE SEQUENCE [LARGE SCALE GENOMIC DNA]</scope>
    <source>
        <strain evidence="1 2">FT31W</strain>
    </source>
</reference>
<comment type="caution">
    <text evidence="1">The sequence shown here is derived from an EMBL/GenBank/DDBJ whole genome shotgun (WGS) entry which is preliminary data.</text>
</comment>
<name>A0ABR6YKT2_9BURK</name>
<dbReference type="EMBL" id="JACOGC010000002">
    <property type="protein sequence ID" value="MBC3884510.1"/>
    <property type="molecule type" value="Genomic_DNA"/>
</dbReference>
<evidence type="ECO:0000313" key="1">
    <source>
        <dbReference type="EMBL" id="MBC3884510.1"/>
    </source>
</evidence>
<proteinExistence type="predicted"/>
<protein>
    <recommendedName>
        <fullName evidence="3">Restriction endonuclease type IV Mrr domain-containing protein</fullName>
    </recommendedName>
</protein>
<dbReference type="Proteomes" id="UP000613113">
    <property type="component" value="Unassembled WGS sequence"/>
</dbReference>